<dbReference type="Proteomes" id="UP001432099">
    <property type="component" value="Chromosome"/>
</dbReference>
<evidence type="ECO:0000313" key="3">
    <source>
        <dbReference type="Proteomes" id="UP001432099"/>
    </source>
</evidence>
<keyword evidence="1" id="KW-1133">Transmembrane helix</keyword>
<gene>
    <name evidence="2" type="ORF">T23_20810</name>
</gene>
<keyword evidence="3" id="KW-1185">Reference proteome</keyword>
<reference evidence="2" key="1">
    <citation type="journal article" date="2024" name="Int. J. Syst. Evol. Microbiol.">
        <title>Turicibacter faecis sp. nov., isolated from faeces of heart failure mouse model.</title>
        <authorList>
            <person name="Imamura Y."/>
            <person name="Motooka D."/>
            <person name="Nakajima Y."/>
            <person name="Ito S."/>
            <person name="Kitakaze M."/>
            <person name="Iida T."/>
            <person name="Nakamura S."/>
        </authorList>
    </citation>
    <scope>NUCLEOTIDE SEQUENCE</scope>
    <source>
        <strain evidence="2">TC023</strain>
    </source>
</reference>
<organism evidence="2 3">
    <name type="scientific">Turicibacter faecis</name>
    <dbReference type="NCBI Taxonomy" id="2963365"/>
    <lineage>
        <taxon>Bacteria</taxon>
        <taxon>Bacillati</taxon>
        <taxon>Bacillota</taxon>
        <taxon>Erysipelotrichia</taxon>
        <taxon>Erysipelotrichales</taxon>
        <taxon>Turicibacteraceae</taxon>
        <taxon>Turicibacter</taxon>
    </lineage>
</organism>
<protein>
    <submittedName>
        <fullName evidence="2">Uncharacterized protein</fullName>
    </submittedName>
</protein>
<name>A0ABM8ILQ8_9FIRM</name>
<feature type="transmembrane region" description="Helical" evidence="1">
    <location>
        <begin position="87"/>
        <end position="106"/>
    </location>
</feature>
<dbReference type="EMBL" id="AP028127">
    <property type="protein sequence ID" value="BEH91979.1"/>
    <property type="molecule type" value="Genomic_DNA"/>
</dbReference>
<keyword evidence="1" id="KW-0472">Membrane</keyword>
<accession>A0ABM8ILQ8</accession>
<proteinExistence type="predicted"/>
<sequence length="120" mass="13870">MTLQSISFESDFDKNIKTRYELEGDKVIITLESSTVYQDKNFPTKLYQRIIITIHVNTPGSYTLKVPLKDSTPANQLKPNTYIDYNTTFGITGIAILFIYGLYTLIKNKPQFDILRMCFQ</sequence>
<evidence type="ECO:0000313" key="2">
    <source>
        <dbReference type="EMBL" id="BEH91979.1"/>
    </source>
</evidence>
<keyword evidence="1" id="KW-0812">Transmembrane</keyword>
<evidence type="ECO:0000256" key="1">
    <source>
        <dbReference type="SAM" id="Phobius"/>
    </source>
</evidence>